<accession>A0A6P8IEI6</accession>
<dbReference type="PANTHER" id="PTHR45695:SF9">
    <property type="entry name" value="LEUCOKININ RECEPTOR"/>
    <property type="match status" value="1"/>
</dbReference>
<dbReference type="Proteomes" id="UP000515163">
    <property type="component" value="Unplaced"/>
</dbReference>
<dbReference type="GeneID" id="116300552"/>
<evidence type="ECO:0000256" key="7">
    <source>
        <dbReference type="ARBA" id="ARBA00023170"/>
    </source>
</evidence>
<keyword evidence="8 9" id="KW-0807">Transducer</keyword>
<keyword evidence="12" id="KW-1185">Reference proteome</keyword>
<feature type="transmembrane region" description="Helical" evidence="10">
    <location>
        <begin position="84"/>
        <end position="105"/>
    </location>
</feature>
<dbReference type="SUPFAM" id="SSF81321">
    <property type="entry name" value="Family A G protein-coupled receptor-like"/>
    <property type="match status" value="1"/>
</dbReference>
<feature type="transmembrane region" description="Helical" evidence="10">
    <location>
        <begin position="43"/>
        <end position="64"/>
    </location>
</feature>
<dbReference type="Gene3D" id="1.20.1070.10">
    <property type="entry name" value="Rhodopsin 7-helix transmembrane proteins"/>
    <property type="match status" value="1"/>
</dbReference>
<evidence type="ECO:0000313" key="12">
    <source>
        <dbReference type="Proteomes" id="UP000515163"/>
    </source>
</evidence>
<feature type="domain" description="G-protein coupled receptors family 1 profile" evidence="11">
    <location>
        <begin position="23"/>
        <end position="278"/>
    </location>
</feature>
<dbReference type="InterPro" id="IPR017452">
    <property type="entry name" value="GPCR_Rhodpsn_7TM"/>
</dbReference>
<feature type="transmembrane region" description="Helical" evidence="10">
    <location>
        <begin position="6"/>
        <end position="31"/>
    </location>
</feature>
<evidence type="ECO:0000256" key="2">
    <source>
        <dbReference type="ARBA" id="ARBA00010663"/>
    </source>
</evidence>
<dbReference type="RefSeq" id="XP_031565297.1">
    <property type="nucleotide sequence ID" value="XM_031709437.1"/>
</dbReference>
<dbReference type="InterPro" id="IPR000611">
    <property type="entry name" value="NPY_rcpt"/>
</dbReference>
<organism evidence="12 13">
    <name type="scientific">Actinia tenebrosa</name>
    <name type="common">Australian red waratah sea anemone</name>
    <dbReference type="NCBI Taxonomy" id="6105"/>
    <lineage>
        <taxon>Eukaryota</taxon>
        <taxon>Metazoa</taxon>
        <taxon>Cnidaria</taxon>
        <taxon>Anthozoa</taxon>
        <taxon>Hexacorallia</taxon>
        <taxon>Actiniaria</taxon>
        <taxon>Actiniidae</taxon>
        <taxon>Actinia</taxon>
    </lineage>
</organism>
<dbReference type="PANTHER" id="PTHR45695">
    <property type="entry name" value="LEUCOKININ RECEPTOR-RELATED"/>
    <property type="match status" value="1"/>
</dbReference>
<evidence type="ECO:0000259" key="11">
    <source>
        <dbReference type="PROSITE" id="PS50262"/>
    </source>
</evidence>
<comment type="similarity">
    <text evidence="2 9">Belongs to the G-protein coupled receptor 1 family.</text>
</comment>
<dbReference type="OrthoDB" id="5968851at2759"/>
<feature type="transmembrane region" description="Helical" evidence="10">
    <location>
        <begin position="259"/>
        <end position="280"/>
    </location>
</feature>
<dbReference type="SMART" id="SM01381">
    <property type="entry name" value="7TM_GPCR_Srsx"/>
    <property type="match status" value="1"/>
</dbReference>
<dbReference type="GO" id="GO:0004983">
    <property type="term" value="F:neuropeptide Y receptor activity"/>
    <property type="evidence" value="ECO:0007669"/>
    <property type="project" value="InterPro"/>
</dbReference>
<protein>
    <submittedName>
        <fullName evidence="13">Trissin receptor-like</fullName>
    </submittedName>
</protein>
<evidence type="ECO:0000256" key="9">
    <source>
        <dbReference type="RuleBase" id="RU000688"/>
    </source>
</evidence>
<dbReference type="PROSITE" id="PS50262">
    <property type="entry name" value="G_PROTEIN_RECEP_F1_2"/>
    <property type="match status" value="1"/>
</dbReference>
<dbReference type="InterPro" id="IPR000276">
    <property type="entry name" value="GPCR_Rhodpsn"/>
</dbReference>
<evidence type="ECO:0000256" key="6">
    <source>
        <dbReference type="ARBA" id="ARBA00023136"/>
    </source>
</evidence>
<dbReference type="InParanoid" id="A0A6P8IEI6"/>
<dbReference type="GO" id="GO:0005886">
    <property type="term" value="C:plasma membrane"/>
    <property type="evidence" value="ECO:0007669"/>
    <property type="project" value="TreeGrafter"/>
</dbReference>
<keyword evidence="3 9" id="KW-0812">Transmembrane</keyword>
<evidence type="ECO:0000256" key="4">
    <source>
        <dbReference type="ARBA" id="ARBA00022989"/>
    </source>
</evidence>
<dbReference type="PRINTS" id="PR00237">
    <property type="entry name" value="GPCRRHODOPSN"/>
</dbReference>
<feature type="transmembrane region" description="Helical" evidence="10">
    <location>
        <begin position="170"/>
        <end position="194"/>
    </location>
</feature>
<name>A0A6P8IEI6_ACTTE</name>
<dbReference type="AlphaFoldDB" id="A0A6P8IEI6"/>
<dbReference type="KEGG" id="aten:116300552"/>
<keyword evidence="4 10" id="KW-1133">Transmembrane helix</keyword>
<reference evidence="13" key="1">
    <citation type="submission" date="2025-08" db="UniProtKB">
        <authorList>
            <consortium name="RefSeq"/>
        </authorList>
    </citation>
    <scope>IDENTIFICATION</scope>
    <source>
        <tissue evidence="13">Tentacle</tissue>
    </source>
</reference>
<evidence type="ECO:0000313" key="13">
    <source>
        <dbReference type="RefSeq" id="XP_031565297.1"/>
    </source>
</evidence>
<gene>
    <name evidence="13" type="primary">LOC116300552</name>
</gene>
<feature type="transmembrane region" description="Helical" evidence="10">
    <location>
        <begin position="126"/>
        <end position="150"/>
    </location>
</feature>
<keyword evidence="7 9" id="KW-0675">Receptor</keyword>
<feature type="transmembrane region" description="Helical" evidence="10">
    <location>
        <begin position="224"/>
        <end position="247"/>
    </location>
</feature>
<keyword evidence="5 9" id="KW-0297">G-protein coupled receptor</keyword>
<evidence type="ECO:0000256" key="5">
    <source>
        <dbReference type="ARBA" id="ARBA00023040"/>
    </source>
</evidence>
<evidence type="ECO:0000256" key="8">
    <source>
        <dbReference type="ARBA" id="ARBA00023224"/>
    </source>
</evidence>
<dbReference type="PRINTS" id="PR01012">
    <property type="entry name" value="NRPEPTIDEYR"/>
</dbReference>
<dbReference type="CDD" id="cd00637">
    <property type="entry name" value="7tm_classA_rhodopsin-like"/>
    <property type="match status" value="1"/>
</dbReference>
<proteinExistence type="inferred from homology"/>
<keyword evidence="6 10" id="KW-0472">Membrane</keyword>
<comment type="subcellular location">
    <subcellularLocation>
        <location evidence="1">Membrane</location>
        <topology evidence="1">Multi-pass membrane protein</topology>
    </subcellularLocation>
</comment>
<evidence type="ECO:0000256" key="10">
    <source>
        <dbReference type="SAM" id="Phobius"/>
    </source>
</evidence>
<evidence type="ECO:0000256" key="1">
    <source>
        <dbReference type="ARBA" id="ARBA00004141"/>
    </source>
</evidence>
<dbReference type="PROSITE" id="PS00237">
    <property type="entry name" value="G_PROTEIN_RECEP_F1_1"/>
    <property type="match status" value="1"/>
</dbReference>
<evidence type="ECO:0000256" key="3">
    <source>
        <dbReference type="ARBA" id="ARBA00022692"/>
    </source>
</evidence>
<sequence length="296" mass="34004">MNTKVIIAGLIFGVPIILFGIIGNCLVVIAVSKKRSLRSTTNYLLVNLAISDVTCLIFSLMAVFAEYIPLTSGTLADIMCKFFLSYNVPAMASIVSILTLTVLAVERYHAVVKPMKRWMRLKANTIKYAFCAIWLTGILFTLPMFINGYYKETSKSCRQYLYWNRLGYLTYQVSIIGSVVFISFAVIVVCYFHIVRNLYFRKKNVNFGEHSVAERLRNQRKRHVVKLSLSVTLVFVVFLLPFGILMILKFFNERAYRSYYEIAAILFFLEAGINPFLYAFQSTNFRQAFKQILKCS</sequence>
<dbReference type="Pfam" id="PF00001">
    <property type="entry name" value="7tm_1"/>
    <property type="match status" value="1"/>
</dbReference>